<comment type="subcellular location">
    <subcellularLocation>
        <location evidence="1">Membrane</location>
        <topology evidence="1">Single-pass membrane protein</topology>
    </subcellularLocation>
</comment>
<dbReference type="PANTHER" id="PTHR36985">
    <property type="entry name" value="TRANSLOCATION AND ASSEMBLY MODULE SUBUNIT TAMB"/>
    <property type="match status" value="1"/>
</dbReference>
<dbReference type="GO" id="GO:0009306">
    <property type="term" value="P:protein secretion"/>
    <property type="evidence" value="ECO:0007669"/>
    <property type="project" value="InterPro"/>
</dbReference>
<dbReference type="EMBL" id="RJUF01000011">
    <property type="protein sequence ID" value="MCP9762553.1"/>
    <property type="molecule type" value="Genomic_DNA"/>
</dbReference>
<comment type="caution">
    <text evidence="6">The sequence shown here is derived from an EMBL/GenBank/DDBJ whole genome shotgun (WGS) entry which is preliminary data.</text>
</comment>
<keyword evidence="7" id="KW-1185">Reference proteome</keyword>
<keyword evidence="4 5" id="KW-0472">Membrane</keyword>
<feature type="transmembrane region" description="Helical" evidence="5">
    <location>
        <begin position="12"/>
        <end position="31"/>
    </location>
</feature>
<dbReference type="PANTHER" id="PTHR36985:SF1">
    <property type="entry name" value="TRANSLOCATION AND ASSEMBLY MODULE SUBUNIT TAMB"/>
    <property type="match status" value="1"/>
</dbReference>
<accession>A0AAE3H0B6</accession>
<sequence>MAQVVFRRILKTLAIIILLLLVATMGLIFYLKSPSGQKQLSAFVIKTLSDRLKTPVEGNISYGFPDWVKIDNLLIKDQQSDTLLSAKRAYIDLDMLAYLDNALKINKLELEGSLLNIYKKDSVFNYSYAMAAFSSTKPKDSTAVPLSYELQSILAKNLIVRYSDPSSKQKLQAKFGDLQTGFSKIDIEKNQFFLKNTSLANTYLAANFGETAEDSSVSKSNSKLPDIQIQEFATKNFNWDVALGGNKTVGKGINLDLEIEKIDLPKESISLNKLVANADNITYSGMKGPKTVAGQLNFQDLGLTDFVLKTQKLSYNKEKIEGEILKLSVKEKSGFEIKELTGSSVLKNKKLVLENLNLKTNNSELKSKAEIVLNPTDLTKSVFSYQLISSNLSATDALYFNRELSKNPYFQNISKDKISLIGKFYGDLSNLKFEKVNLKGIQNSSLSFSGTVKDLNNPLFDLNIASLTSSKADVLRLLPADVLPENVNIPNNFTLKGSVKGKIADFNSDLTISSEQGIAHLNSRIINSSGGLAYSGKLNTQAYKVGDLMNNPTIGSISSVLEFKGKGTSLKTADLMLSGNVSEAFYEGKKYQNITFSGDLKNQIFNTKLAVNDPSAGFTWEGKVDLSKPIIELEGKSKLDFVNLQKLGITQENIIIKGDIDLKNIVLDPKSPFIDFQGKNINVYKDDVLFPIGDIKVITSTKDGNNKLEATTSFINLSLSGDFDYNQLQNIMLNEVNNYFKLLNFKPTLVQNSYNFRLDGKVSYNPVFSAFLPAVKSFSDVVVHATLQSEGDIPIEGSVQIPFLQYDSIKVYNTNFDYSGDRKALKYQLLTKQITNNDLRVRNASLVGKLENNIGSFDLSVKDSLDQDIHSLTGFVQSVNNQLQISFDEDGSMLYYEPWAGNPYGSITYSSAGILINDVIFTSKNQILRVSSLNDEPNGPLHVFSQNIDLNFLAQAFLQDSAFVAGYADLDLEILNYMEGTPSFTGDVLVTDFEMNKTKLGTLEGKAESNSLEQIRLTATLKGEVTDLDVKGYYYPKKEESLDFNADIKNIDLAAIQYFVKDVISSVDGNVSGKFEIKGSTEKPIVKGEALFPKFNFVLVETGAKLKLIKQKVSLKDQKAIFDHVVLQDEDDKKMDLNGRVDFSAMPNYSYDFDIETDEFKLINAKTGQSELFKGAGYVGADLQLTGRNLDFRLTGDIDVKDKTDLTLLLSDESDAVSDMESVVKFVDFDAPKTVKTETKKEVLSFANAVNINVDVPTKATLKILMDPITGDLMSVNGSGKLNVGFDNTGDLFILGRYDIETGKYELTYQAIKKAFAINPSSKSHIVWSGDPMSALLDITAEFNAGKKALLTYPFEKSSTTDRLKSSKIIVPIRVDLRVMGVLSSPDIKFELVANAADLSDLKTAVEEEGFRTIADNGTKSTNDEEFKRYQSTINANAIMLLVGGGFNAAQIGENITNYENLARQKVSDLISNQLDKYASGLIKGIDLDLGLQSGYNTTNDFRNTNLNLGVSKKLANDRISISVGKNFELENKDLKSDEIFDNIEANWQITKDGRYRLKVFRKNLNQMVIEGSVVETGVGFIIAIDYETWKELMKGK</sequence>
<evidence type="ECO:0000256" key="1">
    <source>
        <dbReference type="ARBA" id="ARBA00004167"/>
    </source>
</evidence>
<keyword evidence="2 5" id="KW-0812">Transmembrane</keyword>
<evidence type="ECO:0000256" key="3">
    <source>
        <dbReference type="ARBA" id="ARBA00022989"/>
    </source>
</evidence>
<proteinExistence type="predicted"/>
<dbReference type="GO" id="GO:0005886">
    <property type="term" value="C:plasma membrane"/>
    <property type="evidence" value="ECO:0007669"/>
    <property type="project" value="InterPro"/>
</dbReference>
<evidence type="ECO:0008006" key="8">
    <source>
        <dbReference type="Google" id="ProtNLM"/>
    </source>
</evidence>
<evidence type="ECO:0000313" key="6">
    <source>
        <dbReference type="EMBL" id="MCP9762553.1"/>
    </source>
</evidence>
<evidence type="ECO:0000256" key="5">
    <source>
        <dbReference type="SAM" id="Phobius"/>
    </source>
</evidence>
<dbReference type="Proteomes" id="UP001204144">
    <property type="component" value="Unassembled WGS sequence"/>
</dbReference>
<protein>
    <recommendedName>
        <fullName evidence="8">Translocation/assembly module TamB</fullName>
    </recommendedName>
</protein>
<evidence type="ECO:0000256" key="2">
    <source>
        <dbReference type="ARBA" id="ARBA00022692"/>
    </source>
</evidence>
<gene>
    <name evidence="6" type="ORF">EGI31_06265</name>
</gene>
<keyword evidence="3 5" id="KW-1133">Transmembrane helix</keyword>
<evidence type="ECO:0000313" key="7">
    <source>
        <dbReference type="Proteomes" id="UP001204144"/>
    </source>
</evidence>
<name>A0AAE3H0B6_9BACT</name>
<evidence type="ECO:0000256" key="4">
    <source>
        <dbReference type="ARBA" id="ARBA00023136"/>
    </source>
</evidence>
<organism evidence="6 7">
    <name type="scientific">Lacihabitans soyangensis</name>
    <dbReference type="NCBI Taxonomy" id="869394"/>
    <lineage>
        <taxon>Bacteria</taxon>
        <taxon>Pseudomonadati</taxon>
        <taxon>Bacteroidota</taxon>
        <taxon>Cytophagia</taxon>
        <taxon>Cytophagales</taxon>
        <taxon>Leadbetterellaceae</taxon>
        <taxon>Lacihabitans</taxon>
    </lineage>
</organism>
<reference evidence="6 7" key="1">
    <citation type="submission" date="2018-11" db="EMBL/GenBank/DDBJ databases">
        <title>Novel bacteria species description.</title>
        <authorList>
            <person name="Han J.-H."/>
        </authorList>
    </citation>
    <scope>NUCLEOTIDE SEQUENCE [LARGE SCALE GENOMIC DNA]</scope>
    <source>
        <strain evidence="6 7">KCTC23259</strain>
    </source>
</reference>
<dbReference type="RefSeq" id="WP_255036324.1">
    <property type="nucleotide sequence ID" value="NZ_RJUF01000011.1"/>
</dbReference>